<keyword evidence="6" id="KW-1185">Reference proteome</keyword>
<dbReference type="Gene3D" id="2.40.10.410">
    <property type="entry name" value="FlgT, C-terminal domain"/>
    <property type="match status" value="1"/>
</dbReference>
<keyword evidence="5" id="KW-0966">Cell projection</keyword>
<dbReference type="InterPro" id="IPR032388">
    <property type="entry name" value="FlgT_C"/>
</dbReference>
<dbReference type="InterPro" id="IPR038180">
    <property type="entry name" value="FlgT_N_sf"/>
</dbReference>
<dbReference type="Pfam" id="PF16539">
    <property type="entry name" value="FlgT_M"/>
    <property type="match status" value="1"/>
</dbReference>
<feature type="signal peptide" evidence="1">
    <location>
        <begin position="1"/>
        <end position="26"/>
    </location>
</feature>
<keyword evidence="5" id="KW-0282">Flagellum</keyword>
<comment type="caution">
    <text evidence="5">The sequence shown here is derived from an EMBL/GenBank/DDBJ whole genome shotgun (WGS) entry which is preliminary data.</text>
</comment>
<protein>
    <submittedName>
        <fullName evidence="5">Flagellar assembly protein T N-terminal domain-containing protein</fullName>
    </submittedName>
</protein>
<organism evidence="5 6">
    <name type="scientific">Marinobacterium aestuariivivens</name>
    <dbReference type="NCBI Taxonomy" id="1698799"/>
    <lineage>
        <taxon>Bacteria</taxon>
        <taxon>Pseudomonadati</taxon>
        <taxon>Pseudomonadota</taxon>
        <taxon>Gammaproteobacteria</taxon>
        <taxon>Oceanospirillales</taxon>
        <taxon>Oceanospirillaceae</taxon>
        <taxon>Marinobacterium</taxon>
    </lineage>
</organism>
<evidence type="ECO:0000256" key="1">
    <source>
        <dbReference type="SAM" id="SignalP"/>
    </source>
</evidence>
<accession>A0ABW1ZXW7</accession>
<reference evidence="6" key="1">
    <citation type="journal article" date="2019" name="Int. J. Syst. Evol. Microbiol.">
        <title>The Global Catalogue of Microorganisms (GCM) 10K type strain sequencing project: providing services to taxonomists for standard genome sequencing and annotation.</title>
        <authorList>
            <consortium name="The Broad Institute Genomics Platform"/>
            <consortium name="The Broad Institute Genome Sequencing Center for Infectious Disease"/>
            <person name="Wu L."/>
            <person name="Ma J."/>
        </authorList>
    </citation>
    <scope>NUCLEOTIDE SEQUENCE [LARGE SCALE GENOMIC DNA]</scope>
    <source>
        <strain evidence="6">NBRC 111756</strain>
    </source>
</reference>
<proteinExistence type="predicted"/>
<dbReference type="Gene3D" id="3.40.50.10610">
    <property type="entry name" value="ABC-type transport auxiliary lipoprotein component"/>
    <property type="match status" value="1"/>
</dbReference>
<dbReference type="InterPro" id="IPR032370">
    <property type="entry name" value="FlgT_N"/>
</dbReference>
<gene>
    <name evidence="5" type="ORF">ACFQDL_08105</name>
</gene>
<dbReference type="EMBL" id="JBHSWE010000001">
    <property type="protein sequence ID" value="MFC6670050.1"/>
    <property type="molecule type" value="Genomic_DNA"/>
</dbReference>
<feature type="domain" description="Flagellar assembly protein T N-terminal" evidence="4">
    <location>
        <begin position="29"/>
        <end position="112"/>
    </location>
</feature>
<dbReference type="Pfam" id="PF16538">
    <property type="entry name" value="FlgT_C"/>
    <property type="match status" value="1"/>
</dbReference>
<feature type="chain" id="PRO_5045889546" evidence="1">
    <location>
        <begin position="27"/>
        <end position="401"/>
    </location>
</feature>
<name>A0ABW1ZXW7_9GAMM</name>
<evidence type="ECO:0000259" key="3">
    <source>
        <dbReference type="Pfam" id="PF16539"/>
    </source>
</evidence>
<evidence type="ECO:0000259" key="4">
    <source>
        <dbReference type="Pfam" id="PF16548"/>
    </source>
</evidence>
<dbReference type="InterPro" id="IPR032386">
    <property type="entry name" value="FlgT_M"/>
</dbReference>
<keyword evidence="1" id="KW-0732">Signal</keyword>
<dbReference type="Gene3D" id="3.30.1660.40">
    <property type="entry name" value="FlgT, N-terminal domain"/>
    <property type="match status" value="1"/>
</dbReference>
<dbReference type="RefSeq" id="WP_379908568.1">
    <property type="nucleotide sequence ID" value="NZ_JBHSWE010000001.1"/>
</dbReference>
<evidence type="ECO:0000313" key="6">
    <source>
        <dbReference type="Proteomes" id="UP001596422"/>
    </source>
</evidence>
<dbReference type="Pfam" id="PF16548">
    <property type="entry name" value="FlgT_N"/>
    <property type="match status" value="1"/>
</dbReference>
<dbReference type="InterPro" id="IPR038165">
    <property type="entry name" value="FlgT_C_sf"/>
</dbReference>
<keyword evidence="5" id="KW-0969">Cilium</keyword>
<evidence type="ECO:0000259" key="2">
    <source>
        <dbReference type="Pfam" id="PF16538"/>
    </source>
</evidence>
<feature type="domain" description="Flagellar assembly protein T middle" evidence="3">
    <location>
        <begin position="124"/>
        <end position="284"/>
    </location>
</feature>
<sequence length="401" mass="44157">MFSAKFRQLLHTLGLCLLLLPPAAQAQSVVAEGRGAIIGNDLESARRAAIRDATEQASLQAAAYISVTQQVTDGVLEIDNLHLGAQGNVGNIQLLDEKRQGNWLLVRIRADIDTEPGCEKSAGHAYRNRLAVTSFPLLQPQQANLGQLHGIDTLLPSLIARELALNPGLRSADASRTRIIQDPATAPTRRLPDGSLDELVSVQGQPGVQYLVSGVIRDLSMQHPELHGEQNLLKHWYNRARKQDERYLRTLALELYVHDALTGALLFRQQYRTEGLWSLPPEQATGFATAAFWQQDFGLKTRALLDSIGLELGEELSCLPFRARILKVEQDRVWFNAGEDAGIARGDRLSLYRLDNRFGPRLDNSRTTLVVDDIQAGTASGTFSGSAEQFNIQVGDIVMAQ</sequence>
<dbReference type="Proteomes" id="UP001596422">
    <property type="component" value="Unassembled WGS sequence"/>
</dbReference>
<evidence type="ECO:0000313" key="5">
    <source>
        <dbReference type="EMBL" id="MFC6670050.1"/>
    </source>
</evidence>
<feature type="domain" description="Flagellar assembly protein T C-terminal" evidence="2">
    <location>
        <begin position="331"/>
        <end position="399"/>
    </location>
</feature>